<dbReference type="CDD" id="cd10322">
    <property type="entry name" value="SLC5sbd"/>
    <property type="match status" value="1"/>
</dbReference>
<feature type="transmembrane region" description="Helical" evidence="14">
    <location>
        <begin position="461"/>
        <end position="482"/>
    </location>
</feature>
<dbReference type="Gene3D" id="1.20.1730.10">
    <property type="entry name" value="Sodium/glucose cotransporter"/>
    <property type="match status" value="1"/>
</dbReference>
<evidence type="ECO:0000256" key="12">
    <source>
        <dbReference type="ARBA" id="ARBA00033708"/>
    </source>
</evidence>
<feature type="transmembrane region" description="Helical" evidence="14">
    <location>
        <begin position="50"/>
        <end position="77"/>
    </location>
</feature>
<evidence type="ECO:0000256" key="7">
    <source>
        <dbReference type="ARBA" id="ARBA00022989"/>
    </source>
</evidence>
<dbReference type="Proteomes" id="UP000241639">
    <property type="component" value="Unassembled WGS sequence"/>
</dbReference>
<feature type="transmembrane region" description="Helical" evidence="14">
    <location>
        <begin position="405"/>
        <end position="428"/>
    </location>
</feature>
<evidence type="ECO:0000256" key="14">
    <source>
        <dbReference type="SAM" id="Phobius"/>
    </source>
</evidence>
<dbReference type="AlphaFoldDB" id="A0A2T4Z8H5"/>
<name>A0A2T4Z8H5_9BACL</name>
<evidence type="ECO:0000256" key="13">
    <source>
        <dbReference type="RuleBase" id="RU362091"/>
    </source>
</evidence>
<keyword evidence="11" id="KW-0739">Sodium transport</keyword>
<evidence type="ECO:0000256" key="9">
    <source>
        <dbReference type="ARBA" id="ARBA00023065"/>
    </source>
</evidence>
<keyword evidence="16" id="KW-1185">Reference proteome</keyword>
<evidence type="ECO:0000256" key="11">
    <source>
        <dbReference type="ARBA" id="ARBA00023201"/>
    </source>
</evidence>
<feature type="transmembrane region" description="Helical" evidence="14">
    <location>
        <begin position="6"/>
        <end position="29"/>
    </location>
</feature>
<dbReference type="InterPro" id="IPR050277">
    <property type="entry name" value="Sodium:Solute_Symporter"/>
</dbReference>
<evidence type="ECO:0000256" key="10">
    <source>
        <dbReference type="ARBA" id="ARBA00023136"/>
    </source>
</evidence>
<evidence type="ECO:0000313" key="16">
    <source>
        <dbReference type="Proteomes" id="UP000241639"/>
    </source>
</evidence>
<keyword evidence="8" id="KW-0915">Sodium</keyword>
<evidence type="ECO:0000256" key="3">
    <source>
        <dbReference type="ARBA" id="ARBA00022448"/>
    </source>
</evidence>
<dbReference type="GO" id="GO:0015293">
    <property type="term" value="F:symporter activity"/>
    <property type="evidence" value="ECO:0007669"/>
    <property type="project" value="UniProtKB-KW"/>
</dbReference>
<evidence type="ECO:0000256" key="4">
    <source>
        <dbReference type="ARBA" id="ARBA00022475"/>
    </source>
</evidence>
<evidence type="ECO:0000313" key="15">
    <source>
        <dbReference type="EMBL" id="PTM58201.1"/>
    </source>
</evidence>
<evidence type="ECO:0000256" key="1">
    <source>
        <dbReference type="ARBA" id="ARBA00004651"/>
    </source>
</evidence>
<evidence type="ECO:0000256" key="6">
    <source>
        <dbReference type="ARBA" id="ARBA00022847"/>
    </source>
</evidence>
<dbReference type="Pfam" id="PF00474">
    <property type="entry name" value="SSF"/>
    <property type="match status" value="1"/>
</dbReference>
<dbReference type="PROSITE" id="PS50283">
    <property type="entry name" value="NA_SOLUT_SYMP_3"/>
    <property type="match status" value="1"/>
</dbReference>
<comment type="caution">
    <text evidence="15">The sequence shown here is derived from an EMBL/GenBank/DDBJ whole genome shotgun (WGS) entry which is preliminary data.</text>
</comment>
<feature type="transmembrane region" description="Helical" evidence="14">
    <location>
        <begin position="242"/>
        <end position="262"/>
    </location>
</feature>
<protein>
    <submittedName>
        <fullName evidence="15">SSS family solute:Na+ symporter/sodium/pantothenate symporter</fullName>
    </submittedName>
</protein>
<organism evidence="15 16">
    <name type="scientific">Desmospora activa DSM 45169</name>
    <dbReference type="NCBI Taxonomy" id="1121389"/>
    <lineage>
        <taxon>Bacteria</taxon>
        <taxon>Bacillati</taxon>
        <taxon>Bacillota</taxon>
        <taxon>Bacilli</taxon>
        <taxon>Bacillales</taxon>
        <taxon>Thermoactinomycetaceae</taxon>
        <taxon>Desmospora</taxon>
    </lineage>
</organism>
<proteinExistence type="inferred from homology"/>
<keyword evidence="4" id="KW-1003">Cell membrane</keyword>
<keyword evidence="3" id="KW-0813">Transport</keyword>
<keyword evidence="6" id="KW-0769">Symport</keyword>
<sequence>MERLAFGGIDGIIILSVYAMIMLLTGWLAGRGRAKLHESLSEYFLAGKKLGLVALFFTLFATQYSGNNVIGYIPAAYRTGFSWLQSITFMTIIIGVYLLFAPRLYTLSRRRKFLTPADWIADRFRSNRVTILSIILMLWALCNYLLEQLVAIGQGVSGLTGGTIPYQWAVVAFIVVMLLYEWLGGMRAVAYTDVMQGIALMVGIFVLLTGALVLVGGNITTATQQIMEQQPEKVAVPPLETSINWFSMLLLVGFGAAVYPHAIQRIYAAESERSLKLSFARMAWMPLITTGLVFLIGILAIPLFPGLDKAGSEQLVGLLVNEVAGIHPFYYWMMVLLFGGIIAAIISTADSVLLSLSSMVSKDIYARFIRPDASDRKKILVGKVWGMIAVAVLLMIAWYPPATLYEIFVLKFEILIQVAPAFLLGLYWRRLAAGPVFWGMLAGALLAGMLTFTGYETVYGVHGGILGLLLNVLICVSGSFMVTQSAEERAVTDIIVGRVEPEASRDTGM</sequence>
<keyword evidence="5 14" id="KW-0812">Transmembrane</keyword>
<dbReference type="RefSeq" id="WP_107725035.1">
    <property type="nucleotide sequence ID" value="NZ_PZZP01000001.1"/>
</dbReference>
<feature type="transmembrane region" description="Helical" evidence="14">
    <location>
        <begin position="329"/>
        <end position="359"/>
    </location>
</feature>
<dbReference type="InterPro" id="IPR001734">
    <property type="entry name" value="Na/solute_symporter"/>
</dbReference>
<feature type="transmembrane region" description="Helical" evidence="14">
    <location>
        <begin position="435"/>
        <end position="455"/>
    </location>
</feature>
<dbReference type="PANTHER" id="PTHR48086:SF3">
    <property type="entry name" value="SODIUM_PROLINE SYMPORTER"/>
    <property type="match status" value="1"/>
</dbReference>
<accession>A0A2T4Z8H5</accession>
<comment type="subcellular location">
    <subcellularLocation>
        <location evidence="1">Cell membrane</location>
        <topology evidence="1">Multi-pass membrane protein</topology>
    </subcellularLocation>
</comment>
<keyword evidence="7 14" id="KW-1133">Transmembrane helix</keyword>
<gene>
    <name evidence="15" type="ORF">C8J48_0779</name>
</gene>
<dbReference type="GO" id="GO:0005886">
    <property type="term" value="C:plasma membrane"/>
    <property type="evidence" value="ECO:0007669"/>
    <property type="project" value="UniProtKB-SubCell"/>
</dbReference>
<dbReference type="EMBL" id="PZZP01000001">
    <property type="protein sequence ID" value="PTM58201.1"/>
    <property type="molecule type" value="Genomic_DNA"/>
</dbReference>
<evidence type="ECO:0000256" key="2">
    <source>
        <dbReference type="ARBA" id="ARBA00006434"/>
    </source>
</evidence>
<reference evidence="15 16" key="1">
    <citation type="submission" date="2018-04" db="EMBL/GenBank/DDBJ databases">
        <title>Genomic Encyclopedia of Archaeal and Bacterial Type Strains, Phase II (KMG-II): from individual species to whole genera.</title>
        <authorList>
            <person name="Goeker M."/>
        </authorList>
    </citation>
    <scope>NUCLEOTIDE SEQUENCE [LARGE SCALE GENOMIC DNA]</scope>
    <source>
        <strain evidence="15 16">DSM 45169</strain>
    </source>
</reference>
<evidence type="ECO:0000256" key="8">
    <source>
        <dbReference type="ARBA" id="ARBA00023053"/>
    </source>
</evidence>
<feature type="transmembrane region" description="Helical" evidence="14">
    <location>
        <begin position="380"/>
        <end position="399"/>
    </location>
</feature>
<dbReference type="PANTHER" id="PTHR48086">
    <property type="entry name" value="SODIUM/PROLINE SYMPORTER-RELATED"/>
    <property type="match status" value="1"/>
</dbReference>
<comment type="similarity">
    <text evidence="2 13">Belongs to the sodium:solute symporter (SSF) (TC 2.A.21) family.</text>
</comment>
<keyword evidence="9" id="KW-0406">Ion transport</keyword>
<feature type="transmembrane region" description="Helical" evidence="14">
    <location>
        <begin position="83"/>
        <end position="105"/>
    </location>
</feature>
<dbReference type="GO" id="GO:0006814">
    <property type="term" value="P:sodium ion transport"/>
    <property type="evidence" value="ECO:0007669"/>
    <property type="project" value="UniProtKB-KW"/>
</dbReference>
<dbReference type="OrthoDB" id="9810181at2"/>
<comment type="catalytic activity">
    <reaction evidence="12">
        <text>L-proline(in) + Na(+)(in) = L-proline(out) + Na(+)(out)</text>
        <dbReference type="Rhea" id="RHEA:28967"/>
        <dbReference type="ChEBI" id="CHEBI:29101"/>
        <dbReference type="ChEBI" id="CHEBI:60039"/>
    </reaction>
</comment>
<feature type="transmembrane region" description="Helical" evidence="14">
    <location>
        <begin position="166"/>
        <end position="185"/>
    </location>
</feature>
<feature type="transmembrane region" description="Helical" evidence="14">
    <location>
        <begin position="126"/>
        <end position="146"/>
    </location>
</feature>
<evidence type="ECO:0000256" key="5">
    <source>
        <dbReference type="ARBA" id="ARBA00022692"/>
    </source>
</evidence>
<feature type="transmembrane region" description="Helical" evidence="14">
    <location>
        <begin position="283"/>
        <end position="304"/>
    </location>
</feature>
<feature type="transmembrane region" description="Helical" evidence="14">
    <location>
        <begin position="197"/>
        <end position="222"/>
    </location>
</feature>
<keyword evidence="10 14" id="KW-0472">Membrane</keyword>
<dbReference type="InterPro" id="IPR038377">
    <property type="entry name" value="Na/Glc_symporter_sf"/>
</dbReference>